<evidence type="ECO:0000256" key="1">
    <source>
        <dbReference type="ARBA" id="ARBA00022729"/>
    </source>
</evidence>
<dbReference type="InterPro" id="IPR050955">
    <property type="entry name" value="Plant_Biomass_Hydrol_Est"/>
</dbReference>
<feature type="compositionally biased region" description="Polar residues" evidence="2">
    <location>
        <begin position="321"/>
        <end position="333"/>
    </location>
</feature>
<proteinExistence type="predicted"/>
<feature type="signal peptide" evidence="3">
    <location>
        <begin position="1"/>
        <end position="37"/>
    </location>
</feature>
<dbReference type="EMBL" id="CP043030">
    <property type="protein sequence ID" value="QFJ56377.1"/>
    <property type="molecule type" value="Genomic_DNA"/>
</dbReference>
<sequence>MLPNWYVMRKIFIWRNYKMKKLLALMLCGAMGLSAVACGQTATETTTETSETTEIEETTAEAETTATASVDNSYAEDTDALVEEYADEFEQVEYTDDETGLTVTSNIYLPEDYDETEEYPMVVFIADSSCAGDDATSSLTQGRGALVWAADQWQSANPSIVLVPTYPETILDDQNGYSTTEYVELTKRLTDDVSEEYAVDTDRIYGTGQSMGCMTTLILASEYPDLYAACMFVDGQWDVSTLSSLEDQTFIYFAAEDDQNAYNGMQEVMDMFDEDGVEYTYAQWDGTWTPDELTDATSELTSGNTNAYFVSWKSGTIEASSETSFAGPNSSNDGGEKPALDSENDKPAMSGDAKAGEKPEGGMNAGGDNSMMESVKYHMASFDYAYRCISVMEWLFEN</sequence>
<protein>
    <submittedName>
        <fullName evidence="4">Prolyl oligopeptidase family serine peptidase</fullName>
    </submittedName>
</protein>
<dbReference type="OrthoDB" id="9777383at2"/>
<dbReference type="SUPFAM" id="SSF53474">
    <property type="entry name" value="alpha/beta-Hydrolases"/>
    <property type="match status" value="1"/>
</dbReference>
<dbReference type="KEGG" id="pxv:FXF36_15800"/>
<feature type="compositionally biased region" description="Acidic residues" evidence="2">
    <location>
        <begin position="51"/>
        <end position="60"/>
    </location>
</feature>
<evidence type="ECO:0000313" key="4">
    <source>
        <dbReference type="EMBL" id="QFJ56377.1"/>
    </source>
</evidence>
<dbReference type="PANTHER" id="PTHR43037">
    <property type="entry name" value="UNNAMED PRODUCT-RELATED"/>
    <property type="match status" value="1"/>
</dbReference>
<reference evidence="5" key="1">
    <citation type="submission" date="2019-08" db="EMBL/GenBank/DDBJ databases">
        <title>Complete Genome Sequence of the Polysaccharide-Degrading Rumen Bacterium Pseudobutyrivibrio xylanivorans MA3014.</title>
        <authorList>
            <person name="Palevich N."/>
            <person name="Maclean P.H."/>
            <person name="Kelly W.J."/>
            <person name="Leahy S.C."/>
            <person name="Rakonjac J."/>
            <person name="Attwood G.T."/>
        </authorList>
    </citation>
    <scope>NUCLEOTIDE SEQUENCE [LARGE SCALE GENOMIC DNA]</scope>
    <source>
        <strain evidence="5">MA3014</strain>
    </source>
</reference>
<dbReference type="Proteomes" id="UP000327030">
    <property type="component" value="Chromosome PxyII"/>
</dbReference>
<dbReference type="Pfam" id="PF00756">
    <property type="entry name" value="Esterase"/>
    <property type="match status" value="1"/>
</dbReference>
<name>A0A5P6VUS9_PSEXY</name>
<dbReference type="PANTHER" id="PTHR43037:SF1">
    <property type="entry name" value="BLL1128 PROTEIN"/>
    <property type="match status" value="1"/>
</dbReference>
<gene>
    <name evidence="4" type="ORF">FXF36_15800</name>
</gene>
<organism evidence="4 5">
    <name type="scientific">Pseudobutyrivibrio xylanivorans</name>
    <dbReference type="NCBI Taxonomy" id="185007"/>
    <lineage>
        <taxon>Bacteria</taxon>
        <taxon>Bacillati</taxon>
        <taxon>Bacillota</taxon>
        <taxon>Clostridia</taxon>
        <taxon>Lachnospirales</taxon>
        <taxon>Lachnospiraceae</taxon>
        <taxon>Pseudobutyrivibrio</taxon>
    </lineage>
</organism>
<evidence type="ECO:0000313" key="5">
    <source>
        <dbReference type="Proteomes" id="UP000327030"/>
    </source>
</evidence>
<dbReference type="AlphaFoldDB" id="A0A5P6VUS9"/>
<dbReference type="InterPro" id="IPR029058">
    <property type="entry name" value="AB_hydrolase_fold"/>
</dbReference>
<dbReference type="InterPro" id="IPR000801">
    <property type="entry name" value="Esterase-like"/>
</dbReference>
<keyword evidence="1 3" id="KW-0732">Signal</keyword>
<accession>A0A5P6VUS9</accession>
<feature type="region of interest" description="Disordered" evidence="2">
    <location>
        <begin position="321"/>
        <end position="367"/>
    </location>
</feature>
<evidence type="ECO:0000256" key="2">
    <source>
        <dbReference type="SAM" id="MobiDB-lite"/>
    </source>
</evidence>
<dbReference type="Gene3D" id="3.40.50.1820">
    <property type="entry name" value="alpha/beta hydrolase"/>
    <property type="match status" value="1"/>
</dbReference>
<evidence type="ECO:0000256" key="3">
    <source>
        <dbReference type="SAM" id="SignalP"/>
    </source>
</evidence>
<feature type="region of interest" description="Disordered" evidence="2">
    <location>
        <begin position="44"/>
        <end position="72"/>
    </location>
</feature>
<feature type="chain" id="PRO_5039270067" evidence="3">
    <location>
        <begin position="38"/>
        <end position="398"/>
    </location>
</feature>
<feature type="compositionally biased region" description="Basic and acidic residues" evidence="2">
    <location>
        <begin position="334"/>
        <end position="346"/>
    </location>
</feature>